<dbReference type="PANTHER" id="PTHR11530:SF11">
    <property type="entry name" value="D-ASPARTATE OXIDASE"/>
    <property type="match status" value="1"/>
</dbReference>
<reference evidence="11 12" key="1">
    <citation type="submission" date="2019-07" db="EMBL/GenBank/DDBJ databases">
        <title>Lentzea xizangensis sp. nov., isolated from Qinghai-Tibetan Plateau Soils.</title>
        <authorList>
            <person name="Huang J."/>
        </authorList>
    </citation>
    <scope>NUCLEOTIDE SEQUENCE [LARGE SCALE GENOMIC DNA]</scope>
    <source>
        <strain evidence="11 12">FXJ1.1311</strain>
    </source>
</reference>
<keyword evidence="3" id="KW-0285">Flavoprotein</keyword>
<dbReference type="GO" id="GO:0005737">
    <property type="term" value="C:cytoplasm"/>
    <property type="evidence" value="ECO:0007669"/>
    <property type="project" value="TreeGrafter"/>
</dbReference>
<gene>
    <name evidence="11" type="ORF">FKR81_37530</name>
</gene>
<keyword evidence="4 9" id="KW-0274">FAD</keyword>
<feature type="binding site" evidence="9">
    <location>
        <position position="152"/>
    </location>
    <ligand>
        <name>FAD</name>
        <dbReference type="ChEBI" id="CHEBI:57692"/>
    </ligand>
</feature>
<evidence type="ECO:0000256" key="2">
    <source>
        <dbReference type="ARBA" id="ARBA00006730"/>
    </source>
</evidence>
<dbReference type="RefSeq" id="WP_146359076.1">
    <property type="nucleotide sequence ID" value="NZ_VOBR01000036.1"/>
</dbReference>
<evidence type="ECO:0000256" key="9">
    <source>
        <dbReference type="PIRSR" id="PIRSR000189-1"/>
    </source>
</evidence>
<keyword evidence="5" id="KW-0560">Oxidoreductase</keyword>
<dbReference type="InterPro" id="IPR023209">
    <property type="entry name" value="DAO"/>
</dbReference>
<dbReference type="Gene3D" id="3.40.50.720">
    <property type="entry name" value="NAD(P)-binding Rossmann-like Domain"/>
    <property type="match status" value="1"/>
</dbReference>
<dbReference type="SUPFAM" id="SSF54373">
    <property type="entry name" value="FAD-linked reductases, C-terminal domain"/>
    <property type="match status" value="1"/>
</dbReference>
<dbReference type="SUPFAM" id="SSF51971">
    <property type="entry name" value="Nucleotide-binding domain"/>
    <property type="match status" value="1"/>
</dbReference>
<dbReference type="GO" id="GO:0019478">
    <property type="term" value="P:D-amino acid catabolic process"/>
    <property type="evidence" value="ECO:0007669"/>
    <property type="project" value="TreeGrafter"/>
</dbReference>
<dbReference type="InterPro" id="IPR006181">
    <property type="entry name" value="D-amino_acid_oxidase_CS"/>
</dbReference>
<dbReference type="Gene3D" id="3.30.9.10">
    <property type="entry name" value="D-Amino Acid Oxidase, subunit A, domain 2"/>
    <property type="match status" value="1"/>
</dbReference>
<sequence>MDVLVLGAGVVGLTTAVTLVEAGHSVRVQAADPPEATTSAAAGALWGPWLVEPRDRVHSWAAHTLHVLTELAETPGTGVRLASGNDVSPVEHQSPHWFSLLPDVRPSMVNERPAGYAHGVHYTAPLVNMPRHLAYLVDRLQRSDVDIEITAVESLDEARSAAPIVVNCTGLGAGKLADDDQVFPIRGQQLVVSNPGIAEFLEVDTGESPDLIAIYPHGDHVVLGGTAERGSWNRAPDPTTAETILARCAAVQPLLRDAAVLEHRVGLRPTRPEIRLEEQFNGTGRIIHNYGHGGAGVSVAWGCAATVSDMVSRQ</sequence>
<comment type="catalytic activity">
    <reaction evidence="8">
        <text>a D-alpha-amino acid + O2 + H2O = a 2-oxocarboxylate + H2O2 + NH4(+)</text>
        <dbReference type="Rhea" id="RHEA:21816"/>
        <dbReference type="ChEBI" id="CHEBI:15377"/>
        <dbReference type="ChEBI" id="CHEBI:15379"/>
        <dbReference type="ChEBI" id="CHEBI:16240"/>
        <dbReference type="ChEBI" id="CHEBI:28938"/>
        <dbReference type="ChEBI" id="CHEBI:35179"/>
        <dbReference type="ChEBI" id="CHEBI:59871"/>
        <dbReference type="EC" id="1.4.3.3"/>
    </reaction>
    <physiologicalReaction direction="left-to-right" evidence="8">
        <dbReference type="Rhea" id="RHEA:21817"/>
    </physiologicalReaction>
</comment>
<evidence type="ECO:0000259" key="10">
    <source>
        <dbReference type="Pfam" id="PF01266"/>
    </source>
</evidence>
<protein>
    <recommendedName>
        <fullName evidence="7">D-amino-acid oxidase</fullName>
        <ecNumber evidence="6">1.4.3.3</ecNumber>
    </recommendedName>
</protein>
<dbReference type="Proteomes" id="UP000316639">
    <property type="component" value="Unassembled WGS sequence"/>
</dbReference>
<feature type="binding site" evidence="9">
    <location>
        <position position="169"/>
    </location>
    <ligand>
        <name>FAD</name>
        <dbReference type="ChEBI" id="CHEBI:57692"/>
    </ligand>
</feature>
<dbReference type="PANTHER" id="PTHR11530">
    <property type="entry name" value="D-AMINO ACID OXIDASE"/>
    <property type="match status" value="1"/>
</dbReference>
<evidence type="ECO:0000256" key="3">
    <source>
        <dbReference type="ARBA" id="ARBA00022630"/>
    </source>
</evidence>
<evidence type="ECO:0000313" key="11">
    <source>
        <dbReference type="EMBL" id="TWP46072.1"/>
    </source>
</evidence>
<dbReference type="Pfam" id="PF01266">
    <property type="entry name" value="DAO"/>
    <property type="match status" value="1"/>
</dbReference>
<comment type="similarity">
    <text evidence="2">Belongs to the DAMOX/DASOX family.</text>
</comment>
<feature type="binding site" evidence="9">
    <location>
        <begin position="38"/>
        <end position="39"/>
    </location>
    <ligand>
        <name>FAD</name>
        <dbReference type="ChEBI" id="CHEBI:57692"/>
    </ligand>
</feature>
<dbReference type="GO" id="GO:0071949">
    <property type="term" value="F:FAD binding"/>
    <property type="evidence" value="ECO:0007669"/>
    <property type="project" value="InterPro"/>
</dbReference>
<dbReference type="PROSITE" id="PS00677">
    <property type="entry name" value="DAO"/>
    <property type="match status" value="1"/>
</dbReference>
<dbReference type="AlphaFoldDB" id="A0A563EI02"/>
<proteinExistence type="inferred from homology"/>
<dbReference type="PIRSF" id="PIRSF000189">
    <property type="entry name" value="D-aa_oxidase"/>
    <property type="match status" value="1"/>
</dbReference>
<evidence type="ECO:0000313" key="12">
    <source>
        <dbReference type="Proteomes" id="UP000316639"/>
    </source>
</evidence>
<evidence type="ECO:0000256" key="1">
    <source>
        <dbReference type="ARBA" id="ARBA00001974"/>
    </source>
</evidence>
<dbReference type="OrthoDB" id="246701at2"/>
<evidence type="ECO:0000256" key="5">
    <source>
        <dbReference type="ARBA" id="ARBA00023002"/>
    </source>
</evidence>
<organism evidence="11 12">
    <name type="scientific">Lentzea tibetensis</name>
    <dbReference type="NCBI Taxonomy" id="2591470"/>
    <lineage>
        <taxon>Bacteria</taxon>
        <taxon>Bacillati</taxon>
        <taxon>Actinomycetota</taxon>
        <taxon>Actinomycetes</taxon>
        <taxon>Pseudonocardiales</taxon>
        <taxon>Pseudonocardiaceae</taxon>
        <taxon>Lentzea</taxon>
    </lineage>
</organism>
<dbReference type="EC" id="1.4.3.3" evidence="6"/>
<feature type="binding site" evidence="9">
    <location>
        <position position="268"/>
    </location>
    <ligand>
        <name>D-dopa</name>
        <dbReference type="ChEBI" id="CHEBI:149689"/>
    </ligand>
</feature>
<comment type="cofactor">
    <cofactor evidence="1 9">
        <name>FAD</name>
        <dbReference type="ChEBI" id="CHEBI:57692"/>
    </cofactor>
</comment>
<dbReference type="GO" id="GO:0003884">
    <property type="term" value="F:D-amino-acid oxidase activity"/>
    <property type="evidence" value="ECO:0007669"/>
    <property type="project" value="UniProtKB-EC"/>
</dbReference>
<keyword evidence="12" id="KW-1185">Reference proteome</keyword>
<feature type="binding site" evidence="9">
    <location>
        <position position="294"/>
    </location>
    <ligand>
        <name>D-dopa</name>
        <dbReference type="ChEBI" id="CHEBI:149689"/>
    </ligand>
</feature>
<evidence type="ECO:0000256" key="4">
    <source>
        <dbReference type="ARBA" id="ARBA00022827"/>
    </source>
</evidence>
<accession>A0A563EI02</accession>
<comment type="caution">
    <text evidence="11">The sequence shown here is derived from an EMBL/GenBank/DDBJ whole genome shotgun (WGS) entry which is preliminary data.</text>
</comment>
<evidence type="ECO:0000256" key="7">
    <source>
        <dbReference type="ARBA" id="ARBA00039751"/>
    </source>
</evidence>
<evidence type="ECO:0000256" key="8">
    <source>
        <dbReference type="ARBA" id="ARBA00049547"/>
    </source>
</evidence>
<dbReference type="EMBL" id="VOBR01000036">
    <property type="protein sequence ID" value="TWP46072.1"/>
    <property type="molecule type" value="Genomic_DNA"/>
</dbReference>
<name>A0A563EI02_9PSEU</name>
<feature type="domain" description="FAD dependent oxidoreductase" evidence="10">
    <location>
        <begin position="2"/>
        <end position="310"/>
    </location>
</feature>
<dbReference type="InterPro" id="IPR006076">
    <property type="entry name" value="FAD-dep_OxRdtase"/>
</dbReference>
<evidence type="ECO:0000256" key="6">
    <source>
        <dbReference type="ARBA" id="ARBA00039101"/>
    </source>
</evidence>